<dbReference type="CDD" id="cd22823">
    <property type="entry name" value="Gal_Rha_Lectin"/>
    <property type="match status" value="1"/>
</dbReference>
<sequence length="185" mass="20187">MIFPPTCVLLGLIGILFQRTAAEGMDSVEETVESPVQSLAILDNFGGILSCPTDPLSSDVCMMQIYDATYRELCDSRFENCDDTCKDSVDATQIIRKHCANLFQNQCIVMGGNSNYQGFCPGRQRHLIVRYSCGCVRKSPPVFEQFGGTSLGGGTNLYPAFASGVGTSLSLCQFKLFKNYIGCNN</sequence>
<evidence type="ECO:0000256" key="1">
    <source>
        <dbReference type="SAM" id="SignalP"/>
    </source>
</evidence>
<dbReference type="InterPro" id="IPR043159">
    <property type="entry name" value="Lectin_gal-bd_sf"/>
</dbReference>
<dbReference type="AlphaFoldDB" id="A0A1W0X5K4"/>
<proteinExistence type="predicted"/>
<name>A0A1W0X5K4_HYPEX</name>
<evidence type="ECO:0000313" key="2">
    <source>
        <dbReference type="EMBL" id="OQV22816.1"/>
    </source>
</evidence>
<reference evidence="3" key="1">
    <citation type="submission" date="2017-01" db="EMBL/GenBank/DDBJ databases">
        <title>Comparative genomics of anhydrobiosis in the tardigrade Hypsibius dujardini.</title>
        <authorList>
            <person name="Yoshida Y."/>
            <person name="Koutsovoulos G."/>
            <person name="Laetsch D."/>
            <person name="Stevens L."/>
            <person name="Kumar S."/>
            <person name="Horikawa D."/>
            <person name="Ishino K."/>
            <person name="Komine S."/>
            <person name="Tomita M."/>
            <person name="Blaxter M."/>
            <person name="Arakawa K."/>
        </authorList>
    </citation>
    <scope>NUCLEOTIDE SEQUENCE [LARGE SCALE GENOMIC DNA]</scope>
    <source>
        <strain evidence="3">Z151</strain>
    </source>
</reference>
<accession>A0A1W0X5K4</accession>
<dbReference type="Proteomes" id="UP000192578">
    <property type="component" value="Unassembled WGS sequence"/>
</dbReference>
<feature type="chain" id="PRO_5010696121" description="SUEL-type lectin domain-containing protein" evidence="1">
    <location>
        <begin position="23"/>
        <end position="185"/>
    </location>
</feature>
<feature type="signal peptide" evidence="1">
    <location>
        <begin position="1"/>
        <end position="22"/>
    </location>
</feature>
<keyword evidence="3" id="KW-1185">Reference proteome</keyword>
<evidence type="ECO:0008006" key="4">
    <source>
        <dbReference type="Google" id="ProtNLM"/>
    </source>
</evidence>
<dbReference type="Gene3D" id="2.60.120.740">
    <property type="match status" value="1"/>
</dbReference>
<dbReference type="EMBL" id="MTYJ01000015">
    <property type="protein sequence ID" value="OQV22816.1"/>
    <property type="molecule type" value="Genomic_DNA"/>
</dbReference>
<organism evidence="2 3">
    <name type="scientific">Hypsibius exemplaris</name>
    <name type="common">Freshwater tardigrade</name>
    <dbReference type="NCBI Taxonomy" id="2072580"/>
    <lineage>
        <taxon>Eukaryota</taxon>
        <taxon>Metazoa</taxon>
        <taxon>Ecdysozoa</taxon>
        <taxon>Tardigrada</taxon>
        <taxon>Eutardigrada</taxon>
        <taxon>Parachela</taxon>
        <taxon>Hypsibioidea</taxon>
        <taxon>Hypsibiidae</taxon>
        <taxon>Hypsibius</taxon>
    </lineage>
</organism>
<evidence type="ECO:0000313" key="3">
    <source>
        <dbReference type="Proteomes" id="UP000192578"/>
    </source>
</evidence>
<protein>
    <recommendedName>
        <fullName evidence="4">SUEL-type lectin domain-containing protein</fullName>
    </recommendedName>
</protein>
<keyword evidence="1" id="KW-0732">Signal</keyword>
<comment type="caution">
    <text evidence="2">The sequence shown here is derived from an EMBL/GenBank/DDBJ whole genome shotgun (WGS) entry which is preliminary data.</text>
</comment>
<gene>
    <name evidence="2" type="ORF">BV898_03250</name>
</gene>
<dbReference type="OrthoDB" id="10605557at2759"/>